<evidence type="ECO:0000256" key="12">
    <source>
        <dbReference type="RuleBase" id="RU363112"/>
    </source>
</evidence>
<evidence type="ECO:0000256" key="1">
    <source>
        <dbReference type="ARBA" id="ARBA00004477"/>
    </source>
</evidence>
<name>A0A6A6JEZ0_WESOR</name>
<keyword evidence="7 12" id="KW-0808">Transferase</keyword>
<feature type="transmembrane region" description="Helical" evidence="12">
    <location>
        <begin position="160"/>
        <end position="182"/>
    </location>
</feature>
<dbReference type="RefSeq" id="XP_033652282.1">
    <property type="nucleotide sequence ID" value="XM_033800351.1"/>
</dbReference>
<evidence type="ECO:0000256" key="3">
    <source>
        <dbReference type="ARBA" id="ARBA00008698"/>
    </source>
</evidence>
<gene>
    <name evidence="13" type="ORF">EI97DRAFT_451535</name>
</gene>
<reference evidence="13" key="1">
    <citation type="journal article" date="2020" name="Stud. Mycol.">
        <title>101 Dothideomycetes genomes: a test case for predicting lifestyles and emergence of pathogens.</title>
        <authorList>
            <person name="Haridas S."/>
            <person name="Albert R."/>
            <person name="Binder M."/>
            <person name="Bloem J."/>
            <person name="Labutti K."/>
            <person name="Salamov A."/>
            <person name="Andreopoulos B."/>
            <person name="Baker S."/>
            <person name="Barry K."/>
            <person name="Bills G."/>
            <person name="Bluhm B."/>
            <person name="Cannon C."/>
            <person name="Castanera R."/>
            <person name="Culley D."/>
            <person name="Daum C."/>
            <person name="Ezra D."/>
            <person name="Gonzalez J."/>
            <person name="Henrissat B."/>
            <person name="Kuo A."/>
            <person name="Liang C."/>
            <person name="Lipzen A."/>
            <person name="Lutzoni F."/>
            <person name="Magnuson J."/>
            <person name="Mondo S."/>
            <person name="Nolan M."/>
            <person name="Ohm R."/>
            <person name="Pangilinan J."/>
            <person name="Park H.-J."/>
            <person name="Ramirez L."/>
            <person name="Alfaro M."/>
            <person name="Sun H."/>
            <person name="Tritt A."/>
            <person name="Yoshinaga Y."/>
            <person name="Zwiers L.-H."/>
            <person name="Turgeon B."/>
            <person name="Goodwin S."/>
            <person name="Spatafora J."/>
            <person name="Crous P."/>
            <person name="Grigoriev I."/>
        </authorList>
    </citation>
    <scope>NUCLEOTIDE SEQUENCE</scope>
    <source>
        <strain evidence="13">CBS 379.55</strain>
    </source>
</reference>
<evidence type="ECO:0000256" key="10">
    <source>
        <dbReference type="ARBA" id="ARBA00022989"/>
    </source>
</evidence>
<dbReference type="GO" id="GO:0000009">
    <property type="term" value="F:alpha-1,6-mannosyltransferase activity"/>
    <property type="evidence" value="ECO:0007669"/>
    <property type="project" value="InterPro"/>
</dbReference>
<feature type="transmembrane region" description="Helical" evidence="12">
    <location>
        <begin position="265"/>
        <end position="286"/>
    </location>
</feature>
<keyword evidence="10 12" id="KW-1133">Transmembrane helix</keyword>
<dbReference type="AlphaFoldDB" id="A0A6A6JEZ0"/>
<dbReference type="PANTHER" id="PTHR12468:SF2">
    <property type="entry name" value="GPI MANNOSYLTRANSFERASE 2"/>
    <property type="match status" value="1"/>
</dbReference>
<keyword evidence="6 12" id="KW-0328">Glycosyltransferase</keyword>
<dbReference type="InterPro" id="IPR007315">
    <property type="entry name" value="PIG-V/Gpi18"/>
</dbReference>
<dbReference type="UniPathway" id="UPA00196"/>
<evidence type="ECO:0000313" key="13">
    <source>
        <dbReference type="EMBL" id="KAF2274743.1"/>
    </source>
</evidence>
<proteinExistence type="inferred from homology"/>
<dbReference type="GO" id="GO:0031501">
    <property type="term" value="C:mannosyltransferase complex"/>
    <property type="evidence" value="ECO:0007669"/>
    <property type="project" value="TreeGrafter"/>
</dbReference>
<dbReference type="OrthoDB" id="10252502at2759"/>
<dbReference type="GeneID" id="54553526"/>
<organism evidence="13 14">
    <name type="scientific">Westerdykella ornata</name>
    <dbReference type="NCBI Taxonomy" id="318751"/>
    <lineage>
        <taxon>Eukaryota</taxon>
        <taxon>Fungi</taxon>
        <taxon>Dikarya</taxon>
        <taxon>Ascomycota</taxon>
        <taxon>Pezizomycotina</taxon>
        <taxon>Dothideomycetes</taxon>
        <taxon>Pleosporomycetidae</taxon>
        <taxon>Pleosporales</taxon>
        <taxon>Sporormiaceae</taxon>
        <taxon>Westerdykella</taxon>
    </lineage>
</organism>
<keyword evidence="5 12" id="KW-0337">GPI-anchor biosynthesis</keyword>
<evidence type="ECO:0000256" key="7">
    <source>
        <dbReference type="ARBA" id="ARBA00022679"/>
    </source>
</evidence>
<feature type="transmembrane region" description="Helical" evidence="12">
    <location>
        <begin position="216"/>
        <end position="244"/>
    </location>
</feature>
<dbReference type="EC" id="2.4.1.-" evidence="12"/>
<comment type="caution">
    <text evidence="12">Lacks conserved residue(s) required for the propagation of feature annotation.</text>
</comment>
<comment type="function">
    <text evidence="12">Mannosyltransferase involved in glycosylphosphatidylinositol-anchor biosynthesis.</text>
</comment>
<dbReference type="GO" id="GO:0004376">
    <property type="term" value="F:GPI mannosyltransferase activity"/>
    <property type="evidence" value="ECO:0007669"/>
    <property type="project" value="InterPro"/>
</dbReference>
<dbReference type="Pfam" id="PF04188">
    <property type="entry name" value="Mannosyl_trans2"/>
    <property type="match status" value="1"/>
</dbReference>
<evidence type="ECO:0000256" key="9">
    <source>
        <dbReference type="ARBA" id="ARBA00022824"/>
    </source>
</evidence>
<evidence type="ECO:0000256" key="11">
    <source>
        <dbReference type="ARBA" id="ARBA00023136"/>
    </source>
</evidence>
<evidence type="ECO:0000256" key="5">
    <source>
        <dbReference type="ARBA" id="ARBA00022502"/>
    </source>
</evidence>
<evidence type="ECO:0000256" key="6">
    <source>
        <dbReference type="ARBA" id="ARBA00022676"/>
    </source>
</evidence>
<keyword evidence="8 12" id="KW-0812">Transmembrane</keyword>
<evidence type="ECO:0000313" key="14">
    <source>
        <dbReference type="Proteomes" id="UP000800097"/>
    </source>
</evidence>
<comment type="similarity">
    <text evidence="3 12">Belongs to the PIGV family.</text>
</comment>
<keyword evidence="11 12" id="KW-0472">Membrane</keyword>
<feature type="transmembrane region" description="Helical" evidence="12">
    <location>
        <begin position="331"/>
        <end position="352"/>
    </location>
</feature>
<evidence type="ECO:0000256" key="4">
    <source>
        <dbReference type="ARBA" id="ARBA00013795"/>
    </source>
</evidence>
<feature type="transmembrane region" description="Helical" evidence="12">
    <location>
        <begin position="440"/>
        <end position="460"/>
    </location>
</feature>
<accession>A0A6A6JEZ0</accession>
<keyword evidence="9 12" id="KW-0256">Endoplasmic reticulum</keyword>
<dbReference type="Proteomes" id="UP000800097">
    <property type="component" value="Unassembled WGS sequence"/>
</dbReference>
<comment type="pathway">
    <text evidence="2 12">Glycolipid biosynthesis; glycosylphosphatidylinositol-anchor biosynthesis.</text>
</comment>
<protein>
    <recommendedName>
        <fullName evidence="4 12">GPI mannosyltransferase 2</fullName>
        <ecNumber evidence="12">2.4.1.-</ecNumber>
    </recommendedName>
</protein>
<dbReference type="GO" id="GO:0005789">
    <property type="term" value="C:endoplasmic reticulum membrane"/>
    <property type="evidence" value="ECO:0007669"/>
    <property type="project" value="UniProtKB-SubCell"/>
</dbReference>
<dbReference type="PANTHER" id="PTHR12468">
    <property type="entry name" value="GPI MANNOSYLTRANSFERASE 2"/>
    <property type="match status" value="1"/>
</dbReference>
<evidence type="ECO:0000256" key="2">
    <source>
        <dbReference type="ARBA" id="ARBA00004687"/>
    </source>
</evidence>
<feature type="transmembrane region" description="Helical" evidence="12">
    <location>
        <begin position="124"/>
        <end position="148"/>
    </location>
</feature>
<comment type="subcellular location">
    <subcellularLocation>
        <location evidence="1 12">Endoplasmic reticulum membrane</location>
        <topology evidence="1 12">Multi-pass membrane protein</topology>
    </subcellularLocation>
</comment>
<evidence type="ECO:0000256" key="8">
    <source>
        <dbReference type="ARBA" id="ARBA00022692"/>
    </source>
</evidence>
<dbReference type="GO" id="GO:0006506">
    <property type="term" value="P:GPI anchor biosynthetic process"/>
    <property type="evidence" value="ECO:0007669"/>
    <property type="project" value="UniProtKB-UniPathway"/>
</dbReference>
<feature type="transmembrane region" description="Helical" evidence="12">
    <location>
        <begin position="21"/>
        <end position="43"/>
    </location>
</feature>
<sequence>MKAEKDRRTGIGTKGNWVAHLFLAFALWKALLLSLAVLCPGPGYDTSARILLGETVHPPDQALSQSLLDRVTRAHLRWDAFYFAGAAQRGYVYEQEWAFSRPYSFLMAAVKDLLWGRGETPLKLYVWAGILISNLFHLISVMVLFRLAHAISRPHNNREIAFISSALHIISPAGFFLSAPYAESLFSTLNFAGMLFYVRARQTEKTLGAWTISQDAYMAASGIAFGLATLFRSNGLLSCIIFLYDVVQLSRQIFAMKLSIHDARRILSTCVAGALPVSAFIAPQAFAYKQFCMDHQPSRPWCEELIPSIYTWVQDYYWNVGFLRYWTVSNIPLFLIAAPMLWLLSCTAITVLQGPLVTLMSRTNKEPPIQLADGAGRICDFRHLAIPQLALVVAAATSFHVQIINRLSSGYPIWYIVVAHWIAHQATSPAGRQHSLYSQFALRGAVMYAIIQGMLFASFLPPA</sequence>
<keyword evidence="14" id="KW-1185">Reference proteome</keyword>
<dbReference type="EMBL" id="ML986501">
    <property type="protein sequence ID" value="KAF2274743.1"/>
    <property type="molecule type" value="Genomic_DNA"/>
</dbReference>